<evidence type="ECO:0000313" key="2">
    <source>
        <dbReference type="Proteomes" id="UP001464891"/>
    </source>
</evidence>
<name>A0ABV0JEJ0_9CYAN</name>
<evidence type="ECO:0008006" key="3">
    <source>
        <dbReference type="Google" id="ProtNLM"/>
    </source>
</evidence>
<dbReference type="Proteomes" id="UP001464891">
    <property type="component" value="Unassembled WGS sequence"/>
</dbReference>
<sequence>MSLWFSLPYFGQDRQFGGTGNGILWQCLNQPHYKRLQRCFSEFDLDCDRSVG</sequence>
<evidence type="ECO:0000313" key="1">
    <source>
        <dbReference type="EMBL" id="MEP0820199.1"/>
    </source>
</evidence>
<keyword evidence="2" id="KW-1185">Reference proteome</keyword>
<organism evidence="1 2">
    <name type="scientific">Trichocoleus desertorum GB2-A4</name>
    <dbReference type="NCBI Taxonomy" id="2933944"/>
    <lineage>
        <taxon>Bacteria</taxon>
        <taxon>Bacillati</taxon>
        <taxon>Cyanobacteriota</taxon>
        <taxon>Cyanophyceae</taxon>
        <taxon>Leptolyngbyales</taxon>
        <taxon>Trichocoleusaceae</taxon>
        <taxon>Trichocoleus</taxon>
    </lineage>
</organism>
<dbReference type="EMBL" id="JAMPKM010000022">
    <property type="protein sequence ID" value="MEP0820199.1"/>
    <property type="molecule type" value="Genomic_DNA"/>
</dbReference>
<accession>A0ABV0JEJ0</accession>
<proteinExistence type="predicted"/>
<protein>
    <recommendedName>
        <fullName evidence="3">EF-hand domain-containing protein</fullName>
    </recommendedName>
</protein>
<gene>
    <name evidence="1" type="ORF">NC998_24160</name>
</gene>
<comment type="caution">
    <text evidence="1">The sequence shown here is derived from an EMBL/GenBank/DDBJ whole genome shotgun (WGS) entry which is preliminary data.</text>
</comment>
<reference evidence="1 2" key="1">
    <citation type="submission" date="2022-04" db="EMBL/GenBank/DDBJ databases">
        <title>Positive selection, recombination, and allopatry shape intraspecific diversity of widespread and dominant cyanobacteria.</title>
        <authorList>
            <person name="Wei J."/>
            <person name="Shu W."/>
            <person name="Hu C."/>
        </authorList>
    </citation>
    <scope>NUCLEOTIDE SEQUENCE [LARGE SCALE GENOMIC DNA]</scope>
    <source>
        <strain evidence="1 2">GB2-A4</strain>
    </source>
</reference>